<evidence type="ECO:0000313" key="3">
    <source>
        <dbReference type="Proteomes" id="UP000030748"/>
    </source>
</evidence>
<keyword evidence="3" id="KW-1185">Reference proteome</keyword>
<gene>
    <name evidence="2" type="ORF">MIMGU_mgv1a015016mg</name>
</gene>
<dbReference type="Proteomes" id="UP000030748">
    <property type="component" value="Unassembled WGS sequence"/>
</dbReference>
<dbReference type="KEGG" id="egt:105961092"/>
<evidence type="ECO:0000313" key="2">
    <source>
        <dbReference type="EMBL" id="EYU34562.1"/>
    </source>
</evidence>
<protein>
    <submittedName>
        <fullName evidence="2">Uncharacterized protein</fullName>
    </submittedName>
</protein>
<reference evidence="2 3" key="1">
    <citation type="journal article" date="2013" name="Proc. Natl. Acad. Sci. U.S.A.">
        <title>Fine-scale variation in meiotic recombination in Mimulus inferred from population shotgun sequencing.</title>
        <authorList>
            <person name="Hellsten U."/>
            <person name="Wright K.M."/>
            <person name="Jenkins J."/>
            <person name="Shu S."/>
            <person name="Yuan Y."/>
            <person name="Wessler S.R."/>
            <person name="Schmutz J."/>
            <person name="Willis J.H."/>
            <person name="Rokhsar D.S."/>
        </authorList>
    </citation>
    <scope>NUCLEOTIDE SEQUENCE [LARGE SCALE GENOMIC DNA]</scope>
    <source>
        <strain evidence="3">cv. DUN x IM62</strain>
    </source>
</reference>
<dbReference type="EMBL" id="KI630675">
    <property type="protein sequence ID" value="EYU34562.1"/>
    <property type="molecule type" value="Genomic_DNA"/>
</dbReference>
<proteinExistence type="predicted"/>
<organism evidence="2 3">
    <name type="scientific">Erythranthe guttata</name>
    <name type="common">Yellow monkey flower</name>
    <name type="synonym">Mimulus guttatus</name>
    <dbReference type="NCBI Taxonomy" id="4155"/>
    <lineage>
        <taxon>Eukaryota</taxon>
        <taxon>Viridiplantae</taxon>
        <taxon>Streptophyta</taxon>
        <taxon>Embryophyta</taxon>
        <taxon>Tracheophyta</taxon>
        <taxon>Spermatophyta</taxon>
        <taxon>Magnoliopsida</taxon>
        <taxon>eudicotyledons</taxon>
        <taxon>Gunneridae</taxon>
        <taxon>Pentapetalae</taxon>
        <taxon>asterids</taxon>
        <taxon>lamiids</taxon>
        <taxon>Lamiales</taxon>
        <taxon>Phrymaceae</taxon>
        <taxon>Erythranthe</taxon>
    </lineage>
</organism>
<dbReference type="AlphaFoldDB" id="A0A022R1S5"/>
<evidence type="ECO:0000256" key="1">
    <source>
        <dbReference type="SAM" id="MobiDB-lite"/>
    </source>
</evidence>
<sequence>MASSDSDDTMRSSSTGSNETFIPDTDMEQSAENVEGVVPGDSVTIVPKSLHSDDTIVPETVFESSGSAEPVNSNATVPAETEVILDSPNTLRAQPTHPPQHAVPYVMDDVGDVKVVLKSLKEKCDVITSQQKETQDDVATMRGQLANLLRDSTSQNDKLDKLLKILDRDN</sequence>
<name>A0A022R1S5_ERYGU</name>
<accession>A0A022R1S5</accession>
<feature type="region of interest" description="Disordered" evidence="1">
    <location>
        <begin position="1"/>
        <end position="53"/>
    </location>
</feature>